<evidence type="ECO:0000313" key="3">
    <source>
        <dbReference type="EMBL" id="MBB3903144.1"/>
    </source>
</evidence>
<reference evidence="2" key="4">
    <citation type="submission" date="2023-01" db="EMBL/GenBank/DDBJ databases">
        <title>Draft genome sequence of Methylobacterium brachythecii strain NBRC 107710.</title>
        <authorList>
            <person name="Sun Q."/>
            <person name="Mori K."/>
        </authorList>
    </citation>
    <scope>NUCLEOTIDE SEQUENCE</scope>
    <source>
        <strain evidence="2">NBRC 107710</strain>
    </source>
</reference>
<reference evidence="5" key="2">
    <citation type="journal article" date="2019" name="Int. J. Syst. Evol. Microbiol.">
        <title>The Global Catalogue of Microorganisms (GCM) 10K type strain sequencing project: providing services to taxonomists for standard genome sequencing and annotation.</title>
        <authorList>
            <consortium name="The Broad Institute Genomics Platform"/>
            <consortium name="The Broad Institute Genome Sequencing Center for Infectious Disease"/>
            <person name="Wu L."/>
            <person name="Ma J."/>
        </authorList>
    </citation>
    <scope>NUCLEOTIDE SEQUENCE [LARGE SCALE GENOMIC DNA]</scope>
    <source>
        <strain evidence="5">NBRC 107710</strain>
    </source>
</reference>
<evidence type="ECO:0000313" key="4">
    <source>
        <dbReference type="Proteomes" id="UP000517759"/>
    </source>
</evidence>
<dbReference type="PANTHER" id="PTHR43781:SF1">
    <property type="entry name" value="SACCHAROPINE DEHYDROGENASE"/>
    <property type="match status" value="1"/>
</dbReference>
<dbReference type="SUPFAM" id="SSF51735">
    <property type="entry name" value="NAD(P)-binding Rossmann-fold domains"/>
    <property type="match status" value="1"/>
</dbReference>
<evidence type="ECO:0000259" key="1">
    <source>
        <dbReference type="Pfam" id="PF03435"/>
    </source>
</evidence>
<dbReference type="PANTHER" id="PTHR43781">
    <property type="entry name" value="SACCHAROPINE DEHYDROGENASE"/>
    <property type="match status" value="1"/>
</dbReference>
<dbReference type="InterPro" id="IPR036291">
    <property type="entry name" value="NAD(P)-bd_dom_sf"/>
</dbReference>
<keyword evidence="5" id="KW-1185">Reference proteome</keyword>
<sequence length="349" mass="36776">MSTFLIYGATGYTGRLCAEHAVARGLRPVLAGRSAEAVRRFAEGLGLEWRAFGLDDPKAVRDGLAGMTAVLHAAGPFSATALPMVEACLATAAHYVDITGEIDVFEALAARSGNAEAAGVMLLPGAGFDVVPSDCLAAHTAARLPGATHLHLSIGGFQGISRGTAKTMLEGVAYGTRVRRGGRIVGIADTPRASADFGSGPRPTIGLGWGDVATAWHATGIPNIDVFFEASPALARAAAMPRILKRLLAADLSQRWVKRGIERRLPPGPTPEARLRSECLFLAEAWDAQGRRVATRMRTPEGYTLTASTAVEIARRSAAGQARPGYQTPATAYGTDFILSFEGVERRDL</sequence>
<dbReference type="EMBL" id="BSPG01000014">
    <property type="protein sequence ID" value="GLS44727.1"/>
    <property type="molecule type" value="Genomic_DNA"/>
</dbReference>
<dbReference type="Proteomes" id="UP000517759">
    <property type="component" value="Unassembled WGS sequence"/>
</dbReference>
<evidence type="ECO:0000313" key="2">
    <source>
        <dbReference type="EMBL" id="GLS44727.1"/>
    </source>
</evidence>
<dbReference type="EMBL" id="JACIDN010000004">
    <property type="protein sequence ID" value="MBB3903144.1"/>
    <property type="molecule type" value="Genomic_DNA"/>
</dbReference>
<accession>A0A7W6AK45</accession>
<dbReference type="RefSeq" id="WP_183505780.1">
    <property type="nucleotide sequence ID" value="NZ_BSPG01000014.1"/>
</dbReference>
<dbReference type="InterPro" id="IPR005097">
    <property type="entry name" value="Sacchrp_dh_NADP-bd"/>
</dbReference>
<feature type="domain" description="Saccharopine dehydrogenase NADP binding" evidence="1">
    <location>
        <begin position="5"/>
        <end position="122"/>
    </location>
</feature>
<reference evidence="3 4" key="3">
    <citation type="submission" date="2020-08" db="EMBL/GenBank/DDBJ databases">
        <title>Genomic Encyclopedia of Type Strains, Phase IV (KMG-IV): sequencing the most valuable type-strain genomes for metagenomic binning, comparative biology and taxonomic classification.</title>
        <authorList>
            <person name="Goeker M."/>
        </authorList>
    </citation>
    <scope>NUCLEOTIDE SEQUENCE [LARGE SCALE GENOMIC DNA]</scope>
    <source>
        <strain evidence="3 4">DSM 24105</strain>
    </source>
</reference>
<name>A0A7W6AK45_9HYPH</name>
<dbReference type="Gene3D" id="3.40.50.720">
    <property type="entry name" value="NAD(P)-binding Rossmann-like Domain"/>
    <property type="match status" value="1"/>
</dbReference>
<dbReference type="AlphaFoldDB" id="A0A7W6AK45"/>
<organism evidence="3 4">
    <name type="scientific">Methylobacterium brachythecii</name>
    <dbReference type="NCBI Taxonomy" id="1176177"/>
    <lineage>
        <taxon>Bacteria</taxon>
        <taxon>Pseudomonadati</taxon>
        <taxon>Pseudomonadota</taxon>
        <taxon>Alphaproteobacteria</taxon>
        <taxon>Hyphomicrobiales</taxon>
        <taxon>Methylobacteriaceae</taxon>
        <taxon>Methylobacterium</taxon>
    </lineage>
</organism>
<reference evidence="2" key="1">
    <citation type="journal article" date="2014" name="Int. J. Syst. Evol. Microbiol.">
        <title>Complete genome of a new Firmicutes species belonging to the dominant human colonic microbiota ('Ruminococcus bicirculans') reveals two chromosomes and a selective capacity to utilize plant glucans.</title>
        <authorList>
            <consortium name="NISC Comparative Sequencing Program"/>
            <person name="Wegmann U."/>
            <person name="Louis P."/>
            <person name="Goesmann A."/>
            <person name="Henrissat B."/>
            <person name="Duncan S.H."/>
            <person name="Flint H.J."/>
        </authorList>
    </citation>
    <scope>NUCLEOTIDE SEQUENCE</scope>
    <source>
        <strain evidence="2">NBRC 107710</strain>
    </source>
</reference>
<dbReference type="Pfam" id="PF03435">
    <property type="entry name" value="Sacchrp_dh_NADP"/>
    <property type="match status" value="1"/>
</dbReference>
<comment type="caution">
    <text evidence="3">The sequence shown here is derived from an EMBL/GenBank/DDBJ whole genome shotgun (WGS) entry which is preliminary data.</text>
</comment>
<gene>
    <name evidence="2" type="ORF">GCM10007884_27150</name>
    <name evidence="3" type="ORF">GGR33_002646</name>
</gene>
<evidence type="ECO:0000313" key="5">
    <source>
        <dbReference type="Proteomes" id="UP001156881"/>
    </source>
</evidence>
<dbReference type="Proteomes" id="UP001156881">
    <property type="component" value="Unassembled WGS sequence"/>
</dbReference>
<protein>
    <submittedName>
        <fullName evidence="2">Saccharopine dehydrogenase</fullName>
    </submittedName>
    <submittedName>
        <fullName evidence="3">Short subunit dehydrogenase-like uncharacterized protein</fullName>
    </submittedName>
</protein>
<proteinExistence type="predicted"/>